<dbReference type="InterPro" id="IPR029039">
    <property type="entry name" value="Flavoprotein-like_sf"/>
</dbReference>
<dbReference type="InterPro" id="IPR008254">
    <property type="entry name" value="Flavodoxin/NO_synth"/>
</dbReference>
<dbReference type="GeneID" id="28982381"/>
<dbReference type="InterPro" id="IPR005025">
    <property type="entry name" value="FMN_Rdtase-like_dom"/>
</dbReference>
<dbReference type="Pfam" id="PF03358">
    <property type="entry name" value="FMN_red"/>
    <property type="match status" value="1"/>
</dbReference>
<keyword evidence="4" id="KW-1185">Reference proteome</keyword>
<evidence type="ECO:0000313" key="3">
    <source>
        <dbReference type="EMBL" id="KLT46268.1"/>
    </source>
</evidence>
<accession>A0A0J0XYY3</accession>
<dbReference type="SUPFAM" id="SSF52218">
    <property type="entry name" value="Flavoproteins"/>
    <property type="match status" value="1"/>
</dbReference>
<dbReference type="InterPro" id="IPR010089">
    <property type="entry name" value="Flavoprotein_WrbA-like"/>
</dbReference>
<evidence type="ECO:0000313" key="4">
    <source>
        <dbReference type="Proteomes" id="UP000053611"/>
    </source>
</evidence>
<gene>
    <name evidence="3" type="ORF">CC85DRAFT_281919</name>
</gene>
<dbReference type="GO" id="GO:0003955">
    <property type="term" value="F:NAD(P)H dehydrogenase (quinone) activity"/>
    <property type="evidence" value="ECO:0007669"/>
    <property type="project" value="InterPro"/>
</dbReference>
<protein>
    <submittedName>
        <fullName evidence="3">Putative cytoplasm protein</fullName>
    </submittedName>
</protein>
<dbReference type="PANTHER" id="PTHR30546">
    <property type="entry name" value="FLAVODOXIN-RELATED PROTEIN WRBA-RELATED"/>
    <property type="match status" value="1"/>
</dbReference>
<dbReference type="NCBIfam" id="TIGR01755">
    <property type="entry name" value="flav_wrbA"/>
    <property type="match status" value="1"/>
</dbReference>
<sequence>MAATTTTGAGAKPVIAVPFYSMYGHIATLAEEVIAGIEAAGGIAKPYFIAETLPAEVLEKMHAGASLKPKYPLLEPAHLTEVDGFIFGIPTRYGRAPAQVSAFFDKTGGLWASQALNGKYAATFTSTASQHGGQELTHLTTMPFFVHHGCIYVPIGYKEPYLSDNGEVHGASPWGVSTVANGDGSRVPTEGEKRVARFQGEHFTKIVAQAVRGRQ</sequence>
<dbReference type="PROSITE" id="PS50902">
    <property type="entry name" value="FLAVODOXIN_LIKE"/>
    <property type="match status" value="1"/>
</dbReference>
<dbReference type="OrthoDB" id="504689at2759"/>
<comment type="similarity">
    <text evidence="1">Belongs to the WrbA family.</text>
</comment>
<dbReference type="EMBL" id="KQ087178">
    <property type="protein sequence ID" value="KLT46268.1"/>
    <property type="molecule type" value="Genomic_DNA"/>
</dbReference>
<dbReference type="PANTHER" id="PTHR30546:SF23">
    <property type="entry name" value="FLAVOPROTEIN-LIKE PROTEIN YCP4-RELATED"/>
    <property type="match status" value="1"/>
</dbReference>
<organism evidence="3 4">
    <name type="scientific">Cutaneotrichosporon oleaginosum</name>
    <dbReference type="NCBI Taxonomy" id="879819"/>
    <lineage>
        <taxon>Eukaryota</taxon>
        <taxon>Fungi</taxon>
        <taxon>Dikarya</taxon>
        <taxon>Basidiomycota</taxon>
        <taxon>Agaricomycotina</taxon>
        <taxon>Tremellomycetes</taxon>
        <taxon>Trichosporonales</taxon>
        <taxon>Trichosporonaceae</taxon>
        <taxon>Cutaneotrichosporon</taxon>
    </lineage>
</organism>
<dbReference type="RefSeq" id="XP_018282759.1">
    <property type="nucleotide sequence ID" value="XM_018421778.1"/>
</dbReference>
<dbReference type="STRING" id="879819.A0A0J0XYY3"/>
<dbReference type="Proteomes" id="UP000053611">
    <property type="component" value="Unassembled WGS sequence"/>
</dbReference>
<feature type="domain" description="Flavodoxin-like" evidence="2">
    <location>
        <begin position="15"/>
        <end position="203"/>
    </location>
</feature>
<evidence type="ECO:0000256" key="1">
    <source>
        <dbReference type="ARBA" id="ARBA00006961"/>
    </source>
</evidence>
<dbReference type="NCBIfam" id="NF002999">
    <property type="entry name" value="PRK03767.1"/>
    <property type="match status" value="1"/>
</dbReference>
<dbReference type="Gene3D" id="3.40.50.360">
    <property type="match status" value="1"/>
</dbReference>
<dbReference type="FunFam" id="3.40.50.360:FF:000001">
    <property type="entry name" value="NAD(P)H dehydrogenase (Quinone) FQR1-like"/>
    <property type="match status" value="1"/>
</dbReference>
<dbReference type="AlphaFoldDB" id="A0A0J0XYY3"/>
<dbReference type="GO" id="GO:0016020">
    <property type="term" value="C:membrane"/>
    <property type="evidence" value="ECO:0007669"/>
    <property type="project" value="TreeGrafter"/>
</dbReference>
<name>A0A0J0XYY3_9TREE</name>
<dbReference type="GO" id="GO:0010181">
    <property type="term" value="F:FMN binding"/>
    <property type="evidence" value="ECO:0007669"/>
    <property type="project" value="InterPro"/>
</dbReference>
<evidence type="ECO:0000259" key="2">
    <source>
        <dbReference type="PROSITE" id="PS50902"/>
    </source>
</evidence>
<reference evidence="3 4" key="1">
    <citation type="submission" date="2015-03" db="EMBL/GenBank/DDBJ databases">
        <title>Genomics and transcriptomics of the oil-accumulating basidiomycete yeast T. oleaginosus allow insights into substrate utilization and the diverse evolutionary trajectories of mating systems in fungi.</title>
        <authorList>
            <consortium name="DOE Joint Genome Institute"/>
            <person name="Kourist R."/>
            <person name="Kracht O."/>
            <person name="Bracharz F."/>
            <person name="Lipzen A."/>
            <person name="Nolan M."/>
            <person name="Ohm R."/>
            <person name="Grigoriev I."/>
            <person name="Sun S."/>
            <person name="Heitman J."/>
            <person name="Bruck T."/>
            <person name="Nowrousian M."/>
        </authorList>
    </citation>
    <scope>NUCLEOTIDE SEQUENCE [LARGE SCALE GENOMIC DNA]</scope>
    <source>
        <strain evidence="3 4">IBC0246</strain>
    </source>
</reference>
<proteinExistence type="inferred from homology"/>